<protein>
    <submittedName>
        <fullName evidence="2">DUF4873 domain-containing protein</fullName>
    </submittedName>
</protein>
<dbReference type="EMBL" id="JACKSJ010000016">
    <property type="protein sequence ID" value="MCV7168522.1"/>
    <property type="molecule type" value="Genomic_DNA"/>
</dbReference>
<dbReference type="InterPro" id="IPR036188">
    <property type="entry name" value="FAD/NAD-bd_sf"/>
</dbReference>
<evidence type="ECO:0000313" key="2">
    <source>
        <dbReference type="EMBL" id="MCV7168522.1"/>
    </source>
</evidence>
<dbReference type="AlphaFoldDB" id="A0A9X2YL15"/>
<dbReference type="InterPro" id="IPR032371">
    <property type="entry name" value="DUF4873"/>
</dbReference>
<evidence type="ECO:0000259" key="1">
    <source>
        <dbReference type="Pfam" id="PF16170"/>
    </source>
</evidence>
<keyword evidence="3" id="KW-1185">Reference proteome</keyword>
<dbReference type="Proteomes" id="UP001140293">
    <property type="component" value="Unassembled WGS sequence"/>
</dbReference>
<accession>A0A9X2YL15</accession>
<reference evidence="2" key="1">
    <citation type="submission" date="2020-07" db="EMBL/GenBank/DDBJ databases">
        <authorList>
            <person name="Pettersson B.M.F."/>
            <person name="Behra P.R.K."/>
            <person name="Ramesh M."/>
            <person name="Das S."/>
            <person name="Dasgupta S."/>
            <person name="Kirsebom L.A."/>
        </authorList>
    </citation>
    <scope>NUCLEOTIDE SEQUENCE</scope>
    <source>
        <strain evidence="2">DSM 44615</strain>
    </source>
</reference>
<feature type="domain" description="DUF4873" evidence="1">
    <location>
        <begin position="161"/>
        <end position="243"/>
    </location>
</feature>
<gene>
    <name evidence="2" type="ORF">H7I41_01160</name>
</gene>
<proteinExistence type="predicted"/>
<dbReference type="Pfam" id="PF16170">
    <property type="entry name" value="DUF4873"/>
    <property type="match status" value="1"/>
</dbReference>
<name>A0A9X2YL15_9MYCO</name>
<comment type="caution">
    <text evidence="2">The sequence shown here is derived from an EMBL/GenBank/DDBJ whole genome shotgun (WGS) entry which is preliminary data.</text>
</comment>
<evidence type="ECO:0000313" key="3">
    <source>
        <dbReference type="Proteomes" id="UP001140293"/>
    </source>
</evidence>
<reference evidence="2" key="2">
    <citation type="journal article" date="2022" name="BMC Genomics">
        <title>Comparative genome analysis of mycobacteria focusing on tRNA and non-coding RNA.</title>
        <authorList>
            <person name="Behra P.R.K."/>
            <person name="Pettersson B.M.F."/>
            <person name="Ramesh M."/>
            <person name="Das S."/>
            <person name="Dasgupta S."/>
            <person name="Kirsebom L.A."/>
        </authorList>
    </citation>
    <scope>NUCLEOTIDE SEQUENCE</scope>
    <source>
        <strain evidence="2">DSM 44615</strain>
    </source>
</reference>
<dbReference type="RefSeq" id="WP_264010717.1">
    <property type="nucleotide sequence ID" value="NZ_JACKSJ010000016.1"/>
</dbReference>
<organism evidence="2 3">
    <name type="scientific">[Mycobacterium] manitobense</name>
    <dbReference type="NCBI Taxonomy" id="190147"/>
    <lineage>
        <taxon>Bacteria</taxon>
        <taxon>Bacillati</taxon>
        <taxon>Actinomycetota</taxon>
        <taxon>Actinomycetes</taxon>
        <taxon>Mycobacteriales</taxon>
        <taxon>Mycobacteriaceae</taxon>
        <taxon>Mycolicibacterium</taxon>
    </lineage>
</organism>
<sequence length="254" mass="27771">MTHRVVIVSNGSGSRTRDVLQHSGLTDVVVLNGVTDRCFDRTAHTWTLRTGDGTEHRAQIVVDERPAEHTPAPYLGIAVHGMPNHFLLNGADHGGKSRYIVECLRTMESRGSTRIEVRHSTQQVYNDKSGSGREVIPWRRLARKIPSAFHMSSSPTLDDGVFDGPVVVHIGGDAFDARARLAGHLDPIDGRYHWQGTLFGELPEDVVSRTVTVGIGDRRADGRITERTPSGYSVTGVGAPPFPLDDVEVTLPQV</sequence>
<dbReference type="Gene3D" id="3.50.50.60">
    <property type="entry name" value="FAD/NAD(P)-binding domain"/>
    <property type="match status" value="1"/>
</dbReference>